<dbReference type="GO" id="GO:1902201">
    <property type="term" value="P:negative regulation of bacterial-type flagellum-dependent cell motility"/>
    <property type="evidence" value="ECO:0007669"/>
    <property type="project" value="TreeGrafter"/>
</dbReference>
<feature type="transmembrane region" description="Helical" evidence="5">
    <location>
        <begin position="13"/>
        <end position="33"/>
    </location>
</feature>
<dbReference type="PANTHER" id="PTHR45138">
    <property type="entry name" value="REGULATORY COMPONENTS OF SENSORY TRANSDUCTION SYSTEM"/>
    <property type="match status" value="1"/>
</dbReference>
<dbReference type="Pfam" id="PF00990">
    <property type="entry name" value="GGDEF"/>
    <property type="match status" value="1"/>
</dbReference>
<dbReference type="EMBL" id="MDTQ01000001">
    <property type="protein sequence ID" value="ODC02534.1"/>
    <property type="molecule type" value="Genomic_DNA"/>
</dbReference>
<dbReference type="SUPFAM" id="SSF55073">
    <property type="entry name" value="Nucleotide cyclase"/>
    <property type="match status" value="1"/>
</dbReference>
<gene>
    <name evidence="7" type="ORF">BFW38_02215</name>
</gene>
<comment type="caution">
    <text evidence="7">The sequence shown here is derived from an EMBL/GenBank/DDBJ whole genome shotgun (WGS) entry which is preliminary data.</text>
</comment>
<accession>A0A1E2V6D2</accession>
<protein>
    <recommendedName>
        <fullName evidence="2">diguanylate cyclase</fullName>
        <ecNumber evidence="2">2.7.7.65</ecNumber>
    </recommendedName>
</protein>
<dbReference type="AlphaFoldDB" id="A0A1E2V6D2"/>
<dbReference type="InterPro" id="IPR050469">
    <property type="entry name" value="Diguanylate_Cyclase"/>
</dbReference>
<dbReference type="GO" id="GO:0005886">
    <property type="term" value="C:plasma membrane"/>
    <property type="evidence" value="ECO:0007669"/>
    <property type="project" value="TreeGrafter"/>
</dbReference>
<feature type="compositionally biased region" description="Polar residues" evidence="4">
    <location>
        <begin position="263"/>
        <end position="279"/>
    </location>
</feature>
<dbReference type="RefSeq" id="WP_068996919.1">
    <property type="nucleotide sequence ID" value="NZ_MDTQ01000001.1"/>
</dbReference>
<keyword evidence="5" id="KW-1133">Transmembrane helix</keyword>
<dbReference type="SMART" id="SM00267">
    <property type="entry name" value="GGDEF"/>
    <property type="match status" value="1"/>
</dbReference>
<feature type="domain" description="GGDEF" evidence="6">
    <location>
        <begin position="350"/>
        <end position="477"/>
    </location>
</feature>
<name>A0A1E2V6D2_9GAMM</name>
<dbReference type="GO" id="GO:0043709">
    <property type="term" value="P:cell adhesion involved in single-species biofilm formation"/>
    <property type="evidence" value="ECO:0007669"/>
    <property type="project" value="TreeGrafter"/>
</dbReference>
<keyword evidence="5" id="KW-0812">Transmembrane</keyword>
<keyword evidence="8" id="KW-1185">Reference proteome</keyword>
<dbReference type="STRING" id="197479.BFW38_02215"/>
<evidence type="ECO:0000256" key="5">
    <source>
        <dbReference type="SAM" id="Phobius"/>
    </source>
</evidence>
<dbReference type="InterPro" id="IPR043128">
    <property type="entry name" value="Rev_trsase/Diguanyl_cyclase"/>
</dbReference>
<dbReference type="PROSITE" id="PS50887">
    <property type="entry name" value="GGDEF"/>
    <property type="match status" value="1"/>
</dbReference>
<dbReference type="PANTHER" id="PTHR45138:SF9">
    <property type="entry name" value="DIGUANYLATE CYCLASE DGCM-RELATED"/>
    <property type="match status" value="1"/>
</dbReference>
<organism evidence="7 8">
    <name type="scientific">Terasakiispira papahanaumokuakeensis</name>
    <dbReference type="NCBI Taxonomy" id="197479"/>
    <lineage>
        <taxon>Bacteria</taxon>
        <taxon>Pseudomonadati</taxon>
        <taxon>Pseudomonadota</taxon>
        <taxon>Gammaproteobacteria</taxon>
        <taxon>Oceanospirillales</taxon>
        <taxon>Terasakiispira</taxon>
    </lineage>
</organism>
<evidence type="ECO:0000256" key="2">
    <source>
        <dbReference type="ARBA" id="ARBA00012528"/>
    </source>
</evidence>
<evidence type="ECO:0000313" key="7">
    <source>
        <dbReference type="EMBL" id="ODC02534.1"/>
    </source>
</evidence>
<dbReference type="InterPro" id="IPR000160">
    <property type="entry name" value="GGDEF_dom"/>
</dbReference>
<dbReference type="OrthoDB" id="9812260at2"/>
<dbReference type="Proteomes" id="UP000094291">
    <property type="component" value="Unassembled WGS sequence"/>
</dbReference>
<dbReference type="Gene3D" id="3.30.70.270">
    <property type="match status" value="1"/>
</dbReference>
<feature type="region of interest" description="Disordered" evidence="4">
    <location>
        <begin position="247"/>
        <end position="287"/>
    </location>
</feature>
<dbReference type="FunFam" id="3.30.70.270:FF:000001">
    <property type="entry name" value="Diguanylate cyclase domain protein"/>
    <property type="match status" value="1"/>
</dbReference>
<evidence type="ECO:0000256" key="3">
    <source>
        <dbReference type="ARBA" id="ARBA00034247"/>
    </source>
</evidence>
<evidence type="ECO:0000313" key="8">
    <source>
        <dbReference type="Proteomes" id="UP000094291"/>
    </source>
</evidence>
<keyword evidence="5" id="KW-0472">Membrane</keyword>
<feature type="transmembrane region" description="Helical" evidence="5">
    <location>
        <begin position="205"/>
        <end position="226"/>
    </location>
</feature>
<evidence type="ECO:0000256" key="1">
    <source>
        <dbReference type="ARBA" id="ARBA00001946"/>
    </source>
</evidence>
<dbReference type="InterPro" id="IPR029787">
    <property type="entry name" value="Nucleotide_cyclase"/>
</dbReference>
<dbReference type="CDD" id="cd01949">
    <property type="entry name" value="GGDEF"/>
    <property type="match status" value="1"/>
</dbReference>
<dbReference type="GO" id="GO:0052621">
    <property type="term" value="F:diguanylate cyclase activity"/>
    <property type="evidence" value="ECO:0007669"/>
    <property type="project" value="UniProtKB-EC"/>
</dbReference>
<sequence>MLKWLNASMTRKISGLSFVLLSFLLIVILYSVYKLQSINQEMREVADIDIPLTDTISQIDKYQLQQDLLLARLHELDAQATLDHEQQARLIGRIGRHTLDTHEALAQLESIIQTGLHRRRIRLDIKAHRSLVQQIHQLRRLQQSYSDQTIRIIDQLPALPKTLWAPLHQQEAELDRQMSQLLAQIETLTQTIATTSEHQERNFMLINATLGISALGIGLYLTLYIIQSFRTRLGHIQTQIKNLQNSLHHPATKPTQPHLDGPSKTNSTISSPVQAQQNGFAPPRHQDELSGLEQDLRQMLNHWSETLQNRDQVEQHLLTLATTDQLTGIFNRHKWDEQISQALDRATTGEPFSVLLVDVDYFKQVNDQHGHDVGDQVLYVLAQTLSEHLLQQCRIFRLGGEEFAILMLNTDDSAAQKRAETLRSLIEAHQWAPLPSITISIGGSSYQKPDNAQSLLKRADQALYEAKKAGRNQVSWH</sequence>
<evidence type="ECO:0000259" key="6">
    <source>
        <dbReference type="PROSITE" id="PS50887"/>
    </source>
</evidence>
<comment type="catalytic activity">
    <reaction evidence="3">
        <text>2 GTP = 3',3'-c-di-GMP + 2 diphosphate</text>
        <dbReference type="Rhea" id="RHEA:24898"/>
        <dbReference type="ChEBI" id="CHEBI:33019"/>
        <dbReference type="ChEBI" id="CHEBI:37565"/>
        <dbReference type="ChEBI" id="CHEBI:58805"/>
        <dbReference type="EC" id="2.7.7.65"/>
    </reaction>
</comment>
<dbReference type="NCBIfam" id="TIGR00254">
    <property type="entry name" value="GGDEF"/>
    <property type="match status" value="1"/>
</dbReference>
<proteinExistence type="predicted"/>
<dbReference type="EC" id="2.7.7.65" evidence="2"/>
<reference evidence="7 8" key="1">
    <citation type="submission" date="2016-08" db="EMBL/GenBank/DDBJ databases">
        <authorList>
            <person name="Seilhamer J.J."/>
        </authorList>
    </citation>
    <scope>NUCLEOTIDE SEQUENCE [LARGE SCALE GENOMIC DNA]</scope>
    <source>
        <strain evidence="7 8">PH27A</strain>
    </source>
</reference>
<comment type="cofactor">
    <cofactor evidence="1">
        <name>Mg(2+)</name>
        <dbReference type="ChEBI" id="CHEBI:18420"/>
    </cofactor>
</comment>
<evidence type="ECO:0000256" key="4">
    <source>
        <dbReference type="SAM" id="MobiDB-lite"/>
    </source>
</evidence>